<feature type="compositionally biased region" description="Basic and acidic residues" evidence="6">
    <location>
        <begin position="378"/>
        <end position="390"/>
    </location>
</feature>
<evidence type="ECO:0000259" key="7">
    <source>
        <dbReference type="PROSITE" id="PS50076"/>
    </source>
</evidence>
<dbReference type="Proteomes" id="UP000054524">
    <property type="component" value="Unassembled WGS sequence"/>
</dbReference>
<dbReference type="GO" id="GO:0005737">
    <property type="term" value="C:cytoplasm"/>
    <property type="evidence" value="ECO:0007669"/>
    <property type="project" value="TreeGrafter"/>
</dbReference>
<keyword evidence="5" id="KW-0175">Coiled coil</keyword>
<organism evidence="9 10">
    <name type="scientific">Nematocida ausubeli (strain ATCC PRA-371 / ERTm2)</name>
    <name type="common">Nematode killer fungus</name>
    <dbReference type="NCBI Taxonomy" id="1913371"/>
    <lineage>
        <taxon>Eukaryota</taxon>
        <taxon>Fungi</taxon>
        <taxon>Fungi incertae sedis</taxon>
        <taxon>Microsporidia</taxon>
        <taxon>Nematocida</taxon>
    </lineage>
</organism>
<keyword evidence="1" id="KW-0479">Metal-binding</keyword>
<feature type="compositionally biased region" description="Basic and acidic residues" evidence="6">
    <location>
        <begin position="356"/>
        <end position="368"/>
    </location>
</feature>
<evidence type="ECO:0000256" key="4">
    <source>
        <dbReference type="PROSITE-ProRule" id="PRU00042"/>
    </source>
</evidence>
<keyword evidence="10" id="KW-1185">Reference proteome</keyword>
<dbReference type="GeneID" id="77675978"/>
<accession>A0A086J3Y1</accession>
<dbReference type="InterPro" id="IPR022755">
    <property type="entry name" value="Znf_C2H2_jaz"/>
</dbReference>
<dbReference type="PRINTS" id="PR00625">
    <property type="entry name" value="JDOMAIN"/>
</dbReference>
<dbReference type="InterPro" id="IPR013087">
    <property type="entry name" value="Znf_C2H2_type"/>
</dbReference>
<dbReference type="Pfam" id="PF12171">
    <property type="entry name" value="zf-C2H2_jaz"/>
    <property type="match status" value="1"/>
</dbReference>
<dbReference type="AlphaFoldDB" id="A0A086J3Y1"/>
<keyword evidence="3" id="KW-0862">Zinc</keyword>
<dbReference type="Pfam" id="PF21884">
    <property type="entry name" value="ZUO1-like_ZHD"/>
    <property type="match status" value="1"/>
</dbReference>
<feature type="domain" description="C2H2-type" evidence="8">
    <location>
        <begin position="278"/>
        <end position="307"/>
    </location>
</feature>
<dbReference type="Pfam" id="PF00226">
    <property type="entry name" value="DnaJ"/>
    <property type="match status" value="1"/>
</dbReference>
<feature type="domain" description="J" evidence="7">
    <location>
        <begin position="15"/>
        <end position="92"/>
    </location>
</feature>
<feature type="compositionally biased region" description="Basic and acidic residues" evidence="6">
    <location>
        <begin position="329"/>
        <end position="345"/>
    </location>
</feature>
<evidence type="ECO:0000256" key="5">
    <source>
        <dbReference type="SAM" id="Coils"/>
    </source>
</evidence>
<evidence type="ECO:0000256" key="6">
    <source>
        <dbReference type="SAM" id="MobiDB-lite"/>
    </source>
</evidence>
<evidence type="ECO:0000313" key="10">
    <source>
        <dbReference type="Proteomes" id="UP000054524"/>
    </source>
</evidence>
<dbReference type="InterPro" id="IPR051964">
    <property type="entry name" value="Chaperone_stress_response"/>
</dbReference>
<dbReference type="PROSITE" id="PS00028">
    <property type="entry name" value="ZINC_FINGER_C2H2_1"/>
    <property type="match status" value="2"/>
</dbReference>
<feature type="coiled-coil region" evidence="5">
    <location>
        <begin position="240"/>
        <end position="281"/>
    </location>
</feature>
<dbReference type="SUPFAM" id="SSF46565">
    <property type="entry name" value="Chaperone J-domain"/>
    <property type="match status" value="1"/>
</dbReference>
<dbReference type="PANTHER" id="PTHR44029:SF1">
    <property type="entry name" value="DNAJ HOMOLOG SUBFAMILY C MEMBER 21"/>
    <property type="match status" value="1"/>
</dbReference>
<dbReference type="PROSITE" id="PS50076">
    <property type="entry name" value="DNAJ_2"/>
    <property type="match status" value="1"/>
</dbReference>
<dbReference type="PANTHER" id="PTHR44029">
    <property type="entry name" value="DNAJ HOMOLOG SUBFAMILY C MEMBER 21"/>
    <property type="match status" value="1"/>
</dbReference>
<dbReference type="PROSITE" id="PS50157">
    <property type="entry name" value="ZINC_FINGER_C2H2_2"/>
    <property type="match status" value="1"/>
</dbReference>
<dbReference type="HOGENOM" id="CLU_605644_0_0_1"/>
<dbReference type="GO" id="GO:0008270">
    <property type="term" value="F:zinc ion binding"/>
    <property type="evidence" value="ECO:0007669"/>
    <property type="project" value="UniProtKB-KW"/>
</dbReference>
<dbReference type="InterPro" id="IPR036236">
    <property type="entry name" value="Znf_C2H2_sf"/>
</dbReference>
<keyword evidence="2 4" id="KW-0863">Zinc-finger</keyword>
<evidence type="ECO:0000256" key="2">
    <source>
        <dbReference type="ARBA" id="ARBA00022771"/>
    </source>
</evidence>
<protein>
    <recommendedName>
        <fullName evidence="11">J domain-containing protein</fullName>
    </recommendedName>
</protein>
<gene>
    <name evidence="9" type="ORF">NESG_01005</name>
</gene>
<dbReference type="InterPro" id="IPR054076">
    <property type="entry name" value="ZUO1-like_ZHD"/>
</dbReference>
<comment type="caution">
    <text evidence="9">The sequence shown here is derived from an EMBL/GenBank/DDBJ whole genome shotgun (WGS) entry which is preliminary data.</text>
</comment>
<evidence type="ECO:0000256" key="3">
    <source>
        <dbReference type="ARBA" id="ARBA00022833"/>
    </source>
</evidence>
<evidence type="ECO:0000259" key="8">
    <source>
        <dbReference type="PROSITE" id="PS50157"/>
    </source>
</evidence>
<feature type="region of interest" description="Disordered" evidence="6">
    <location>
        <begin position="329"/>
        <end position="415"/>
    </location>
</feature>
<dbReference type="InterPro" id="IPR036869">
    <property type="entry name" value="J_dom_sf"/>
</dbReference>
<dbReference type="CDD" id="cd06257">
    <property type="entry name" value="DnaJ"/>
    <property type="match status" value="1"/>
</dbReference>
<feature type="compositionally biased region" description="Basic residues" evidence="6">
    <location>
        <begin position="393"/>
        <end position="403"/>
    </location>
</feature>
<dbReference type="RefSeq" id="XP_052905404.1">
    <property type="nucleotide sequence ID" value="XM_053048644.1"/>
</dbReference>
<evidence type="ECO:0000256" key="1">
    <source>
        <dbReference type="ARBA" id="ARBA00022723"/>
    </source>
</evidence>
<proteinExistence type="predicted"/>
<dbReference type="SUPFAM" id="SSF57667">
    <property type="entry name" value="beta-beta-alpha zinc fingers"/>
    <property type="match status" value="1"/>
</dbReference>
<name>A0A086J3Y1_NEMA1</name>
<sequence>MGQASSTLAGRTKRHPREVLGVTNTATEDEIKKAYRRLAMQHHPDAARARGEVVSDDLFIEIKEAYEQLTSKEVSVSKMPARKVEPEIDIDGYIRQASAIEKIEEKNYSMINNLFAEIVRVENITRGGLFRAPSFGYAKGMPKPFYEFYSNFSSLRHFNITCEDIDSNYQYYSRPLKREVEKDLKSVLDARRADYVSKIRELVKILQRKDQRLRIVPKKIDLNIAKPKISKNGVILTDSHNLTEEEKRALEEEYTKHVTEKKKKEEEKKKLECDKEIFICQPCNKRFKSLNQLGNHSKSKKHKERLESIQPEEIEALISQIEQCKIEEIPNMEEAAKTKPRKISEDEKESEFGYSIERDNKPEQKSNLKEVQSTSTLNKEKTNRTKETQKQKVQGRKEHKQPKKPLFSQANDSDLRTGAAFTTSCAKCKEIFSNRNDLFKHLKETGHGSTII</sequence>
<dbReference type="SMART" id="SM00355">
    <property type="entry name" value="ZnF_C2H2"/>
    <property type="match status" value="2"/>
</dbReference>
<evidence type="ECO:0000313" key="9">
    <source>
        <dbReference type="EMBL" id="KFG26849.1"/>
    </source>
</evidence>
<dbReference type="SMART" id="SM00271">
    <property type="entry name" value="DnaJ"/>
    <property type="match status" value="1"/>
</dbReference>
<dbReference type="Gene3D" id="3.30.160.60">
    <property type="entry name" value="Classic Zinc Finger"/>
    <property type="match status" value="1"/>
</dbReference>
<dbReference type="Gene3D" id="1.10.287.110">
    <property type="entry name" value="DnaJ domain"/>
    <property type="match status" value="1"/>
</dbReference>
<evidence type="ECO:0008006" key="11">
    <source>
        <dbReference type="Google" id="ProtNLM"/>
    </source>
</evidence>
<reference evidence="9 10" key="1">
    <citation type="journal article" date="2014" name="Genome Announc.">
        <title>Genome Sequence of the Microsporidian Species Nematocida sp1 Strain ERTm6 (ATCC PRA-372).</title>
        <authorList>
            <person name="Bakowski M.A."/>
            <person name="Priest M."/>
            <person name="Young S."/>
            <person name="Cuomo C.A."/>
            <person name="Troemel E.R."/>
        </authorList>
    </citation>
    <scope>NUCLEOTIDE SEQUENCE [LARGE SCALE GENOMIC DNA]</scope>
    <source>
        <strain evidence="9 10">ERTm6</strain>
    </source>
</reference>
<dbReference type="InterPro" id="IPR001623">
    <property type="entry name" value="DnaJ_domain"/>
</dbReference>
<dbReference type="EMBL" id="AKIJ01000002">
    <property type="protein sequence ID" value="KFG26849.1"/>
    <property type="molecule type" value="Genomic_DNA"/>
</dbReference>